<dbReference type="PANTHER" id="PTHR43885">
    <property type="entry name" value="HALOACID DEHALOGENASE-LIKE HYDROLASE"/>
    <property type="match status" value="1"/>
</dbReference>
<dbReference type="SUPFAM" id="SSF56784">
    <property type="entry name" value="HAD-like"/>
    <property type="match status" value="1"/>
</dbReference>
<name>A0A4P9XS50_9FUNG</name>
<dbReference type="SFLD" id="SFLDS00003">
    <property type="entry name" value="Haloacid_Dehalogenase"/>
    <property type="match status" value="1"/>
</dbReference>
<dbReference type="Gene3D" id="1.10.260.80">
    <property type="match status" value="1"/>
</dbReference>
<dbReference type="PANTHER" id="PTHR43885:SF1">
    <property type="entry name" value="SUPERFAMILY HYDROLASE, PUTATIVE (AFU_ORTHOLOGUE AFUA_4G13290)-RELATED"/>
    <property type="match status" value="1"/>
</dbReference>
<dbReference type="InterPro" id="IPR023214">
    <property type="entry name" value="HAD_sf"/>
</dbReference>
<accession>A0A4P9XS50</accession>
<evidence type="ECO:0000313" key="1">
    <source>
        <dbReference type="EMBL" id="RKP08792.1"/>
    </source>
</evidence>
<dbReference type="NCBIfam" id="TIGR01549">
    <property type="entry name" value="HAD-SF-IA-v1"/>
    <property type="match status" value="1"/>
</dbReference>
<dbReference type="SFLD" id="SFLDG01129">
    <property type="entry name" value="C1.5:_HAD__Beta-PGM__Phosphata"/>
    <property type="match status" value="1"/>
</dbReference>
<dbReference type="NCBIfam" id="TIGR01509">
    <property type="entry name" value="HAD-SF-IA-v3"/>
    <property type="match status" value="1"/>
</dbReference>
<organism evidence="1 2">
    <name type="scientific">Thamnocephalis sphaerospora</name>
    <dbReference type="NCBI Taxonomy" id="78915"/>
    <lineage>
        <taxon>Eukaryota</taxon>
        <taxon>Fungi</taxon>
        <taxon>Fungi incertae sedis</taxon>
        <taxon>Zoopagomycota</taxon>
        <taxon>Zoopagomycotina</taxon>
        <taxon>Zoopagomycetes</taxon>
        <taxon>Zoopagales</taxon>
        <taxon>Sigmoideomycetaceae</taxon>
        <taxon>Thamnocephalis</taxon>
    </lineage>
</organism>
<dbReference type="InterPro" id="IPR036412">
    <property type="entry name" value="HAD-like_sf"/>
</dbReference>
<keyword evidence="2" id="KW-1185">Reference proteome</keyword>
<dbReference type="OrthoDB" id="426235at2759"/>
<keyword evidence="1" id="KW-0378">Hydrolase</keyword>
<evidence type="ECO:0000313" key="2">
    <source>
        <dbReference type="Proteomes" id="UP000271241"/>
    </source>
</evidence>
<dbReference type="GO" id="GO:0016791">
    <property type="term" value="F:phosphatase activity"/>
    <property type="evidence" value="ECO:0007669"/>
    <property type="project" value="UniProtKB-ARBA"/>
</dbReference>
<dbReference type="InterPro" id="IPR006439">
    <property type="entry name" value="HAD-SF_hydro_IA"/>
</dbReference>
<dbReference type="Pfam" id="PF00702">
    <property type="entry name" value="Hydrolase"/>
    <property type="match status" value="1"/>
</dbReference>
<dbReference type="Gene3D" id="3.40.50.1000">
    <property type="entry name" value="HAD superfamily/HAD-like"/>
    <property type="match status" value="1"/>
</dbReference>
<dbReference type="AlphaFoldDB" id="A0A4P9XS50"/>
<dbReference type="STRING" id="78915.A0A4P9XS50"/>
<dbReference type="EMBL" id="KZ992569">
    <property type="protein sequence ID" value="RKP08792.1"/>
    <property type="molecule type" value="Genomic_DNA"/>
</dbReference>
<gene>
    <name evidence="1" type="ORF">THASP1DRAFT_29416</name>
</gene>
<reference evidence="2" key="1">
    <citation type="journal article" date="2018" name="Nat. Microbiol.">
        <title>Leveraging single-cell genomics to expand the fungal tree of life.</title>
        <authorList>
            <person name="Ahrendt S.R."/>
            <person name="Quandt C.A."/>
            <person name="Ciobanu D."/>
            <person name="Clum A."/>
            <person name="Salamov A."/>
            <person name="Andreopoulos B."/>
            <person name="Cheng J.F."/>
            <person name="Woyke T."/>
            <person name="Pelin A."/>
            <person name="Henrissat B."/>
            <person name="Reynolds N.K."/>
            <person name="Benny G.L."/>
            <person name="Smith M.E."/>
            <person name="James T.Y."/>
            <person name="Grigoriev I.V."/>
        </authorList>
    </citation>
    <scope>NUCLEOTIDE SEQUENCE [LARGE SCALE GENOMIC DNA]</scope>
    <source>
        <strain evidence="2">RSA 1356</strain>
    </source>
</reference>
<protein>
    <submittedName>
        <fullName evidence="1">Haloacid dehalogenase-like hydrolase</fullName>
    </submittedName>
</protein>
<proteinExistence type="predicted"/>
<dbReference type="Proteomes" id="UP000271241">
    <property type="component" value="Unassembled WGS sequence"/>
</dbReference>
<sequence>MTLHSATRRLCYAGLAAGAGMPPTAASPVRRIRGVVFDMDGTLTLPQSNFIGRMRRELAVPDGTDVLAHAASLEAKARLAAEQLIKQIEDEAMLTMEMQPGLETLVEFLEAHQLPKAILTRNNRDTVQHFLALREPHHRFDPLVTRDFLPPKPAPDPLLHIARTWGIAPEELLMVGDHLDDLACARAAGAASVLLRNPKNAHFEPNADRSVHRLDDIIPLLQNGFCVERADPSS</sequence>